<dbReference type="EMBL" id="LBZO01000056">
    <property type="protein sequence ID" value="KKR71692.1"/>
    <property type="molecule type" value="Genomic_DNA"/>
</dbReference>
<name>A0A0G0W8Z5_9BACT</name>
<comment type="caution">
    <text evidence="3">The sequence shown here is derived from an EMBL/GenBank/DDBJ whole genome shotgun (WGS) entry which is preliminary data.</text>
</comment>
<evidence type="ECO:0000259" key="2">
    <source>
        <dbReference type="Pfam" id="PF00673"/>
    </source>
</evidence>
<dbReference type="InterPro" id="IPR022803">
    <property type="entry name" value="Ribosomal_uL5_dom_sf"/>
</dbReference>
<dbReference type="AlphaFoldDB" id="A0A0G0W8Z5"/>
<dbReference type="Pfam" id="PF00673">
    <property type="entry name" value="Ribosomal_L5_C"/>
    <property type="match status" value="1"/>
</dbReference>
<reference evidence="3 4" key="1">
    <citation type="journal article" date="2015" name="Nature">
        <title>rRNA introns, odd ribosomes, and small enigmatic genomes across a large radiation of phyla.</title>
        <authorList>
            <person name="Brown C.T."/>
            <person name="Hug L.A."/>
            <person name="Thomas B.C."/>
            <person name="Sharon I."/>
            <person name="Castelle C.J."/>
            <person name="Singh A."/>
            <person name="Wilkins M.J."/>
            <person name="Williams K.H."/>
            <person name="Banfield J.F."/>
        </authorList>
    </citation>
    <scope>NUCLEOTIDE SEQUENCE [LARGE SCALE GENOMIC DNA]</scope>
</reference>
<feature type="non-terminal residue" evidence="3">
    <location>
        <position position="1"/>
    </location>
</feature>
<keyword evidence="3" id="KW-0687">Ribonucleoprotein</keyword>
<dbReference type="SUPFAM" id="SSF55282">
    <property type="entry name" value="RL5-like"/>
    <property type="match status" value="1"/>
</dbReference>
<feature type="domain" description="Large ribosomal subunit protein uL5 C-terminal" evidence="2">
    <location>
        <begin position="1"/>
        <end position="58"/>
    </location>
</feature>
<sequence length="60" mass="6530">KSFDKFGNYTLGFTEHTVFPEIDPAKSAAPHGLEVTIVITGGNVIQSKKLLELLGVPFQK</sequence>
<dbReference type="InterPro" id="IPR031309">
    <property type="entry name" value="Ribosomal_uL5_C"/>
</dbReference>
<dbReference type="Gene3D" id="3.30.1440.10">
    <property type="match status" value="1"/>
</dbReference>
<accession>A0A0G0W8Z5</accession>
<organism evidence="3 4">
    <name type="scientific">Candidatus Woesebacteria bacterium GW2011_GWA2_40_7</name>
    <dbReference type="NCBI Taxonomy" id="1618562"/>
    <lineage>
        <taxon>Bacteria</taxon>
        <taxon>Candidatus Woeseibacteriota</taxon>
    </lineage>
</organism>
<keyword evidence="3" id="KW-0689">Ribosomal protein</keyword>
<protein>
    <recommendedName>
        <fullName evidence="1">50S ribosomal protein L5</fullName>
    </recommendedName>
</protein>
<dbReference type="Proteomes" id="UP000034013">
    <property type="component" value="Unassembled WGS sequence"/>
</dbReference>
<evidence type="ECO:0000313" key="3">
    <source>
        <dbReference type="EMBL" id="KKR71692.1"/>
    </source>
</evidence>
<dbReference type="GO" id="GO:0005840">
    <property type="term" value="C:ribosome"/>
    <property type="evidence" value="ECO:0007669"/>
    <property type="project" value="UniProtKB-KW"/>
</dbReference>
<proteinExistence type="predicted"/>
<evidence type="ECO:0000256" key="1">
    <source>
        <dbReference type="ARBA" id="ARBA00035461"/>
    </source>
</evidence>
<gene>
    <name evidence="3" type="ORF">UU16_C0056G0008</name>
</gene>
<evidence type="ECO:0000313" key="4">
    <source>
        <dbReference type="Proteomes" id="UP000034013"/>
    </source>
</evidence>